<feature type="transmembrane region" description="Helical" evidence="5">
    <location>
        <begin position="183"/>
        <end position="204"/>
    </location>
</feature>
<dbReference type="Gene3D" id="1.20.1250.20">
    <property type="entry name" value="MFS general substrate transporter like domains"/>
    <property type="match status" value="1"/>
</dbReference>
<feature type="transmembrane region" description="Helical" evidence="5">
    <location>
        <begin position="149"/>
        <end position="171"/>
    </location>
</feature>
<proteinExistence type="predicted"/>
<dbReference type="PANTHER" id="PTHR42718">
    <property type="entry name" value="MAJOR FACILITATOR SUPERFAMILY MULTIDRUG TRANSPORTER MFSC"/>
    <property type="match status" value="1"/>
</dbReference>
<dbReference type="GO" id="GO:0005886">
    <property type="term" value="C:plasma membrane"/>
    <property type="evidence" value="ECO:0007669"/>
    <property type="project" value="UniProtKB-SubCell"/>
</dbReference>
<dbReference type="Pfam" id="PF07690">
    <property type="entry name" value="MFS_1"/>
    <property type="match status" value="1"/>
</dbReference>
<evidence type="ECO:0000256" key="3">
    <source>
        <dbReference type="ARBA" id="ARBA00022989"/>
    </source>
</evidence>
<dbReference type="InterPro" id="IPR036259">
    <property type="entry name" value="MFS_trans_sf"/>
</dbReference>
<keyword evidence="8" id="KW-1185">Reference proteome</keyword>
<dbReference type="PANTHER" id="PTHR42718:SF39">
    <property type="entry name" value="ACTINORHODIN TRANSPORTER-RELATED"/>
    <property type="match status" value="1"/>
</dbReference>
<dbReference type="OrthoDB" id="783189at2"/>
<feature type="transmembrane region" description="Helical" evidence="5">
    <location>
        <begin position="61"/>
        <end position="79"/>
    </location>
</feature>
<feature type="transmembrane region" description="Helical" evidence="5">
    <location>
        <begin position="351"/>
        <end position="373"/>
    </location>
</feature>
<dbReference type="RefSeq" id="WP_090790873.1">
    <property type="nucleotide sequence ID" value="NZ_BOND01000024.1"/>
</dbReference>
<feature type="transmembrane region" description="Helical" evidence="5">
    <location>
        <begin position="385"/>
        <end position="408"/>
    </location>
</feature>
<evidence type="ECO:0000259" key="6">
    <source>
        <dbReference type="PROSITE" id="PS50850"/>
    </source>
</evidence>
<dbReference type="STRING" id="137265.SAMN05421684_2841"/>
<feature type="transmembrane region" description="Helical" evidence="5">
    <location>
        <begin position="241"/>
        <end position="264"/>
    </location>
</feature>
<dbReference type="CDD" id="cd17321">
    <property type="entry name" value="MFS_MMR_MDR_like"/>
    <property type="match status" value="1"/>
</dbReference>
<dbReference type="AlphaFoldDB" id="A0A1H3PG14"/>
<dbReference type="PROSITE" id="PS50850">
    <property type="entry name" value="MFS"/>
    <property type="match status" value="1"/>
</dbReference>
<gene>
    <name evidence="7" type="ORF">SAMN05421684_2841</name>
</gene>
<evidence type="ECO:0000256" key="5">
    <source>
        <dbReference type="SAM" id="Phobius"/>
    </source>
</evidence>
<dbReference type="Gene3D" id="1.20.1720.10">
    <property type="entry name" value="Multidrug resistance protein D"/>
    <property type="match status" value="1"/>
</dbReference>
<protein>
    <submittedName>
        <fullName evidence="7">Drug resistance transporter, EmrB/QacA subfamily</fullName>
    </submittedName>
</protein>
<feature type="transmembrane region" description="Helical" evidence="5">
    <location>
        <begin position="116"/>
        <end position="137"/>
    </location>
</feature>
<dbReference type="InterPro" id="IPR020846">
    <property type="entry name" value="MFS_dom"/>
</dbReference>
<keyword evidence="4 5" id="KW-0472">Membrane</keyword>
<sequence length="481" mass="49848">MSVAATTAVAETATDPPAYRWRWVALFAILTAEVMDLLDALVTTIAGPTIRADLGAPESTIQWLAAGYTLAMAVGLVTGGRLGDLYGRRRMFLVGTGGFVAASLLCAVAQGEGTLVTARVLQGLFGAVLLPQGLGLIKEMFPPSQVGAAFGLFGPVMGLSAVGGPILAGWLVDADLFGLGWRMIFLVNLPIGLLGLLLAMRFLPKSRDAAAPRLDLGGVGLVSAAMFLLVFPIVQGRELGWPAWTFASMALALGVFGLFGWYELRRQRRGLDPLVIPTLFRKRAFTGGLIAGTAYFAGMLGFSLTLSLYLQLGLGFTPLRTGLTTVPQAIGVVAGFGLSAVGGFARKHGRVALQGGVAVMALAVLAFLATVHFSTEVSSWRLAPALALFGIGMGLAMAPFFDIILAGVSPRESGSASGALNAAQQFAGALGVATLGTLFFNRAAGPSGVPGAIEAVLWAVVGLLALTFALSFLLPRVARPE</sequence>
<evidence type="ECO:0000313" key="8">
    <source>
        <dbReference type="Proteomes" id="UP000199632"/>
    </source>
</evidence>
<feature type="domain" description="Major facilitator superfamily (MFS) profile" evidence="6">
    <location>
        <begin position="25"/>
        <end position="479"/>
    </location>
</feature>
<feature type="transmembrane region" description="Helical" evidence="5">
    <location>
        <begin position="420"/>
        <end position="440"/>
    </location>
</feature>
<evidence type="ECO:0000256" key="4">
    <source>
        <dbReference type="ARBA" id="ARBA00023136"/>
    </source>
</evidence>
<evidence type="ECO:0000313" key="7">
    <source>
        <dbReference type="EMBL" id="SDY99765.1"/>
    </source>
</evidence>
<organism evidence="7 8">
    <name type="scientific">Asanoa ishikariensis</name>
    <dbReference type="NCBI Taxonomy" id="137265"/>
    <lineage>
        <taxon>Bacteria</taxon>
        <taxon>Bacillati</taxon>
        <taxon>Actinomycetota</taxon>
        <taxon>Actinomycetes</taxon>
        <taxon>Micromonosporales</taxon>
        <taxon>Micromonosporaceae</taxon>
        <taxon>Asanoa</taxon>
    </lineage>
</organism>
<feature type="transmembrane region" description="Helical" evidence="5">
    <location>
        <begin position="326"/>
        <end position="344"/>
    </location>
</feature>
<dbReference type="GO" id="GO:0022857">
    <property type="term" value="F:transmembrane transporter activity"/>
    <property type="evidence" value="ECO:0007669"/>
    <property type="project" value="InterPro"/>
</dbReference>
<feature type="transmembrane region" description="Helical" evidence="5">
    <location>
        <begin position="284"/>
        <end position="306"/>
    </location>
</feature>
<dbReference type="EMBL" id="FNQB01000001">
    <property type="protein sequence ID" value="SDY99765.1"/>
    <property type="molecule type" value="Genomic_DNA"/>
</dbReference>
<dbReference type="InterPro" id="IPR011701">
    <property type="entry name" value="MFS"/>
</dbReference>
<keyword evidence="3 5" id="KW-1133">Transmembrane helix</keyword>
<comment type="subcellular location">
    <subcellularLocation>
        <location evidence="1">Cell membrane</location>
        <topology evidence="1">Multi-pass membrane protein</topology>
    </subcellularLocation>
</comment>
<feature type="transmembrane region" description="Helical" evidence="5">
    <location>
        <begin position="216"/>
        <end position="235"/>
    </location>
</feature>
<evidence type="ECO:0000256" key="1">
    <source>
        <dbReference type="ARBA" id="ARBA00004651"/>
    </source>
</evidence>
<dbReference type="SUPFAM" id="SSF103473">
    <property type="entry name" value="MFS general substrate transporter"/>
    <property type="match status" value="1"/>
</dbReference>
<evidence type="ECO:0000256" key="2">
    <source>
        <dbReference type="ARBA" id="ARBA00022692"/>
    </source>
</evidence>
<accession>A0A1H3PG14</accession>
<dbReference type="Proteomes" id="UP000199632">
    <property type="component" value="Unassembled WGS sequence"/>
</dbReference>
<feature type="transmembrane region" description="Helical" evidence="5">
    <location>
        <begin position="452"/>
        <end position="474"/>
    </location>
</feature>
<reference evidence="8" key="1">
    <citation type="submission" date="2016-10" db="EMBL/GenBank/DDBJ databases">
        <authorList>
            <person name="Varghese N."/>
            <person name="Submissions S."/>
        </authorList>
    </citation>
    <scope>NUCLEOTIDE SEQUENCE [LARGE SCALE GENOMIC DNA]</scope>
    <source>
        <strain evidence="8">DSM 44718</strain>
    </source>
</reference>
<name>A0A1H3PG14_9ACTN</name>
<keyword evidence="2 5" id="KW-0812">Transmembrane</keyword>
<feature type="transmembrane region" description="Helical" evidence="5">
    <location>
        <begin position="91"/>
        <end position="110"/>
    </location>
</feature>